<dbReference type="SUPFAM" id="SSF48452">
    <property type="entry name" value="TPR-like"/>
    <property type="match status" value="1"/>
</dbReference>
<dbReference type="EMBL" id="CAAJGR010000049">
    <property type="protein sequence ID" value="VHO01766.1"/>
    <property type="molecule type" value="Genomic_DNA"/>
</dbReference>
<dbReference type="Gene3D" id="1.25.40.10">
    <property type="entry name" value="Tetratricopeptide repeat domain"/>
    <property type="match status" value="1"/>
</dbReference>
<organism evidence="1">
    <name type="scientific">Rheinheimera sp. BAL341</name>
    <dbReference type="NCBI Taxonomy" id="1708203"/>
    <lineage>
        <taxon>Bacteria</taxon>
        <taxon>Pseudomonadati</taxon>
        <taxon>Pseudomonadota</taxon>
        <taxon>Gammaproteobacteria</taxon>
        <taxon>Chromatiales</taxon>
        <taxon>Chromatiaceae</taxon>
        <taxon>Rheinheimera</taxon>
    </lineage>
</organism>
<sequence length="194" mass="21618">MLLTCLAACGQLTRPVPPPAAVEPALTATPLKPLSDAQQQDFIQATQLLQQRQFQAATLQLEQLWSVLPEASGIGYNLALSQWQQGDSALAQQTLTELIQRNANYAAAHNLAGVLARQQGQFRQAERHFKHAIAADANYGIALKNLAILYELYLAELLPAHYHYQQYYQLTQDQQAKIWLALIQQQLEQGDAEN</sequence>
<reference evidence="1" key="1">
    <citation type="submission" date="2019-04" db="EMBL/GenBank/DDBJ databases">
        <authorList>
            <person name="Brambilla D."/>
        </authorList>
    </citation>
    <scope>NUCLEOTIDE SEQUENCE</scope>
    <source>
        <strain evidence="1">BAL1</strain>
    </source>
</reference>
<proteinExistence type="predicted"/>
<dbReference type="InterPro" id="IPR019734">
    <property type="entry name" value="TPR_rpt"/>
</dbReference>
<evidence type="ECO:0000313" key="1">
    <source>
        <dbReference type="EMBL" id="VHO01766.1"/>
    </source>
</evidence>
<gene>
    <name evidence="1" type="ORF">BAL341_353</name>
</gene>
<dbReference type="InterPro" id="IPR011990">
    <property type="entry name" value="TPR-like_helical_dom_sf"/>
</dbReference>
<dbReference type="AlphaFoldDB" id="A0A486XJB6"/>
<accession>A0A486XJB6</accession>
<protein>
    <submittedName>
        <fullName evidence="1">TPR repeat protein</fullName>
    </submittedName>
</protein>
<dbReference type="SMART" id="SM00028">
    <property type="entry name" value="TPR"/>
    <property type="match status" value="2"/>
</dbReference>
<name>A0A486XJB6_9GAMM</name>